<dbReference type="STRING" id="1423775.FD03_GL002440"/>
<dbReference type="Pfam" id="PF01554">
    <property type="entry name" value="MatE"/>
    <property type="match status" value="2"/>
</dbReference>
<keyword evidence="6 7" id="KW-0472">Membrane</keyword>
<feature type="transmembrane region" description="Helical" evidence="7">
    <location>
        <begin position="61"/>
        <end position="85"/>
    </location>
</feature>
<dbReference type="InterPro" id="IPR052031">
    <property type="entry name" value="Membrane_Transporter-Flippase"/>
</dbReference>
<dbReference type="eggNOG" id="COG0534">
    <property type="taxonomic scope" value="Bacteria"/>
</dbReference>
<feature type="transmembrane region" description="Helical" evidence="7">
    <location>
        <begin position="201"/>
        <end position="222"/>
    </location>
</feature>
<keyword evidence="5 7" id="KW-1133">Transmembrane helix</keyword>
<comment type="caution">
    <text evidence="8">The sequence shown here is derived from an EMBL/GenBank/DDBJ whole genome shotgun (WGS) entry which is preliminary data.</text>
</comment>
<feature type="transmembrane region" description="Helical" evidence="7">
    <location>
        <begin position="253"/>
        <end position="271"/>
    </location>
</feature>
<name>A0A0R1KI06_9LACO</name>
<feature type="transmembrane region" description="Helical" evidence="7">
    <location>
        <begin position="23"/>
        <end position="41"/>
    </location>
</feature>
<feature type="transmembrane region" description="Helical" evidence="7">
    <location>
        <begin position="106"/>
        <end position="129"/>
    </location>
</feature>
<keyword evidence="3" id="KW-1003">Cell membrane</keyword>
<feature type="transmembrane region" description="Helical" evidence="7">
    <location>
        <begin position="141"/>
        <end position="161"/>
    </location>
</feature>
<proteinExistence type="predicted"/>
<feature type="transmembrane region" description="Helical" evidence="7">
    <location>
        <begin position="291"/>
        <end position="308"/>
    </location>
</feature>
<dbReference type="PANTHER" id="PTHR43549:SF3">
    <property type="entry name" value="MULTIDRUG RESISTANCE PROTEIN YPNP-RELATED"/>
    <property type="match status" value="1"/>
</dbReference>
<keyword evidence="9" id="KW-1185">Reference proteome</keyword>
<evidence type="ECO:0000256" key="5">
    <source>
        <dbReference type="ARBA" id="ARBA00022989"/>
    </source>
</evidence>
<gene>
    <name evidence="8" type="ORF">FD03_GL002440</name>
</gene>
<keyword evidence="4 7" id="KW-0812">Transmembrane</keyword>
<dbReference type="Proteomes" id="UP000051248">
    <property type="component" value="Unassembled WGS sequence"/>
</dbReference>
<evidence type="ECO:0000256" key="2">
    <source>
        <dbReference type="ARBA" id="ARBA00022448"/>
    </source>
</evidence>
<dbReference type="CDD" id="cd13138">
    <property type="entry name" value="MATE_yoeA_like"/>
    <property type="match status" value="1"/>
</dbReference>
<dbReference type="GO" id="GO:0015297">
    <property type="term" value="F:antiporter activity"/>
    <property type="evidence" value="ECO:0007669"/>
    <property type="project" value="InterPro"/>
</dbReference>
<feature type="transmembrane region" description="Helical" evidence="7">
    <location>
        <begin position="366"/>
        <end position="384"/>
    </location>
</feature>
<protein>
    <submittedName>
        <fullName evidence="8">Drug Na(+) antiporter (Drug efflux pump)</fullName>
    </submittedName>
</protein>
<dbReference type="EMBL" id="AZDZ01000022">
    <property type="protein sequence ID" value="KRK78663.1"/>
    <property type="molecule type" value="Genomic_DNA"/>
</dbReference>
<feature type="transmembrane region" description="Helical" evidence="7">
    <location>
        <begin position="173"/>
        <end position="195"/>
    </location>
</feature>
<comment type="subcellular location">
    <subcellularLocation>
        <location evidence="1">Cell membrane</location>
        <topology evidence="1">Multi-pass membrane protein</topology>
    </subcellularLocation>
</comment>
<organism evidence="8 9">
    <name type="scientific">Companilactobacillus nodensis DSM 19682 = JCM 14932 = NBRC 107160</name>
    <dbReference type="NCBI Taxonomy" id="1423775"/>
    <lineage>
        <taxon>Bacteria</taxon>
        <taxon>Bacillati</taxon>
        <taxon>Bacillota</taxon>
        <taxon>Bacilli</taxon>
        <taxon>Lactobacillales</taxon>
        <taxon>Lactobacillaceae</taxon>
        <taxon>Companilactobacillus</taxon>
    </lineage>
</organism>
<evidence type="ECO:0000256" key="6">
    <source>
        <dbReference type="ARBA" id="ARBA00023136"/>
    </source>
</evidence>
<dbReference type="GO" id="GO:0042910">
    <property type="term" value="F:xenobiotic transmembrane transporter activity"/>
    <property type="evidence" value="ECO:0007669"/>
    <property type="project" value="InterPro"/>
</dbReference>
<feature type="transmembrane region" description="Helical" evidence="7">
    <location>
        <begin position="328"/>
        <end position="346"/>
    </location>
</feature>
<sequence>MIVITFEGVIFVTDLTTGRPIKVIFLYTIPLLLGNFFQQFYNFIDTLIVGKTISVNALASVGATGGLTSLVIGFAMGMTSGLTILTARRYGAGDEKGVTKSFASGILISLFITVIFTAIAMLVAYPLLVIMQTPKVLLHNAFVFLEIIFAGIFAFVGFDFLGNTMRALGNSRVPLFFLMVSTVLNILLELVFILYLHMGVAGAGLATVLAQTITMIILWFYIRKKIPYLVIGFSDFKIDKAELKELLRMSLPMGFQSSIIAIGSIILQFMLNTLGAQAVAAYTVAGRVEQIATLPAMSFGIALVNYTAQNLGAKHYSRILEGVKKGLIMSVASSVIIGALLVLFGRNISHLFMNGPETHVLNLIQIYYWFNGTMYFMLSILFIVRYTLQGLGNQKAPTIAGVAELLMRIFASVVMIRFFGFYGAAMASPLAWIGSVLVLVSTWKIELNRLRKLQDESEQIENVTD</sequence>
<evidence type="ECO:0000313" key="9">
    <source>
        <dbReference type="Proteomes" id="UP000051248"/>
    </source>
</evidence>
<evidence type="ECO:0000256" key="4">
    <source>
        <dbReference type="ARBA" id="ARBA00022692"/>
    </source>
</evidence>
<accession>A0A0R1KI06</accession>
<reference evidence="8 9" key="1">
    <citation type="journal article" date="2015" name="Genome Announc.">
        <title>Expanding the biotechnology potential of lactobacilli through comparative genomics of 213 strains and associated genera.</title>
        <authorList>
            <person name="Sun Z."/>
            <person name="Harris H.M."/>
            <person name="McCann A."/>
            <person name="Guo C."/>
            <person name="Argimon S."/>
            <person name="Zhang W."/>
            <person name="Yang X."/>
            <person name="Jeffery I.B."/>
            <person name="Cooney J.C."/>
            <person name="Kagawa T.F."/>
            <person name="Liu W."/>
            <person name="Song Y."/>
            <person name="Salvetti E."/>
            <person name="Wrobel A."/>
            <person name="Rasinkangas P."/>
            <person name="Parkhill J."/>
            <person name="Rea M.C."/>
            <person name="O'Sullivan O."/>
            <person name="Ritari J."/>
            <person name="Douillard F.P."/>
            <person name="Paul Ross R."/>
            <person name="Yang R."/>
            <person name="Briner A.E."/>
            <person name="Felis G.E."/>
            <person name="de Vos W.M."/>
            <person name="Barrangou R."/>
            <person name="Klaenhammer T.R."/>
            <person name="Caufield P.W."/>
            <person name="Cui Y."/>
            <person name="Zhang H."/>
            <person name="O'Toole P.W."/>
        </authorList>
    </citation>
    <scope>NUCLEOTIDE SEQUENCE [LARGE SCALE GENOMIC DNA]</scope>
    <source>
        <strain evidence="8 9">DSM 19682</strain>
    </source>
</reference>
<evidence type="ECO:0000256" key="7">
    <source>
        <dbReference type="SAM" id="Phobius"/>
    </source>
</evidence>
<dbReference type="PANTHER" id="PTHR43549">
    <property type="entry name" value="MULTIDRUG RESISTANCE PROTEIN YPNP-RELATED"/>
    <property type="match status" value="1"/>
</dbReference>
<dbReference type="PIRSF" id="PIRSF006603">
    <property type="entry name" value="DinF"/>
    <property type="match status" value="1"/>
</dbReference>
<dbReference type="InterPro" id="IPR048279">
    <property type="entry name" value="MdtK-like"/>
</dbReference>
<evidence type="ECO:0000256" key="1">
    <source>
        <dbReference type="ARBA" id="ARBA00004651"/>
    </source>
</evidence>
<evidence type="ECO:0000313" key="8">
    <source>
        <dbReference type="EMBL" id="KRK78663.1"/>
    </source>
</evidence>
<dbReference type="GO" id="GO:0005886">
    <property type="term" value="C:plasma membrane"/>
    <property type="evidence" value="ECO:0007669"/>
    <property type="project" value="UniProtKB-SubCell"/>
</dbReference>
<keyword evidence="2" id="KW-0813">Transport</keyword>
<evidence type="ECO:0000256" key="3">
    <source>
        <dbReference type="ARBA" id="ARBA00022475"/>
    </source>
</evidence>
<dbReference type="PATRIC" id="fig|1423775.4.peg.2483"/>
<dbReference type="AlphaFoldDB" id="A0A0R1KI06"/>
<dbReference type="InterPro" id="IPR002528">
    <property type="entry name" value="MATE_fam"/>
</dbReference>
<dbReference type="NCBIfam" id="TIGR00797">
    <property type="entry name" value="matE"/>
    <property type="match status" value="1"/>
</dbReference>